<dbReference type="Pfam" id="PF18306">
    <property type="entry name" value="LDcluster4"/>
    <property type="match status" value="1"/>
</dbReference>
<reference evidence="1 2" key="1">
    <citation type="submission" date="2017-05" db="EMBL/GenBank/DDBJ databases">
        <authorList>
            <person name="Varghese N."/>
            <person name="Submissions S."/>
        </authorList>
    </citation>
    <scope>NUCLEOTIDE SEQUENCE [LARGE SCALE GENOMIC DNA]</scope>
    <source>
        <strain evidence="1 2">DSM 16304</strain>
    </source>
</reference>
<dbReference type="AlphaFoldDB" id="A0A521DV15"/>
<dbReference type="EMBL" id="FXTM01000026">
    <property type="protein sequence ID" value="SMO75537.1"/>
    <property type="molecule type" value="Genomic_DNA"/>
</dbReference>
<dbReference type="Proteomes" id="UP000317315">
    <property type="component" value="Unassembled WGS sequence"/>
</dbReference>
<keyword evidence="2" id="KW-1185">Reference proteome</keyword>
<evidence type="ECO:0000313" key="1">
    <source>
        <dbReference type="EMBL" id="SMO75537.1"/>
    </source>
</evidence>
<gene>
    <name evidence="1" type="ORF">SAMN06269117_12618</name>
</gene>
<dbReference type="InterPro" id="IPR041164">
    <property type="entry name" value="LDcluster4"/>
</dbReference>
<protein>
    <recommendedName>
        <fullName evidence="3">TIGR00725 family protein</fullName>
    </recommendedName>
</protein>
<dbReference type="OrthoDB" id="9794907at2"/>
<proteinExistence type="predicted"/>
<dbReference type="GO" id="GO:0005829">
    <property type="term" value="C:cytosol"/>
    <property type="evidence" value="ECO:0007669"/>
    <property type="project" value="TreeGrafter"/>
</dbReference>
<dbReference type="PANTHER" id="PTHR43393:SF3">
    <property type="entry name" value="LYSINE DECARBOXYLASE-LIKE PROTEIN"/>
    <property type="match status" value="1"/>
</dbReference>
<sequence>MRVVSVIGDGRAPEGSSLYETAYQAGKLIAEKGYILVTGGLFGVMEGASKGAKEGGGITVGILPHYDTVSNPYVDIKIPTGLGHARNVLVVSSASSVVVAIGGSFGTLSEIGHALKLGKKVVAFRSWDLGEFKNYESPNEFINCLNSVL</sequence>
<organism evidence="1 2">
    <name type="scientific">Balnearium lithotrophicum</name>
    <dbReference type="NCBI Taxonomy" id="223788"/>
    <lineage>
        <taxon>Bacteria</taxon>
        <taxon>Pseudomonadati</taxon>
        <taxon>Aquificota</taxon>
        <taxon>Aquificia</taxon>
        <taxon>Desulfurobacteriales</taxon>
        <taxon>Desulfurobacteriaceae</taxon>
        <taxon>Balnearium</taxon>
    </lineage>
</organism>
<dbReference type="InterPro" id="IPR005268">
    <property type="entry name" value="CHP00725"/>
</dbReference>
<dbReference type="Gene3D" id="3.40.50.450">
    <property type="match status" value="1"/>
</dbReference>
<dbReference type="NCBIfam" id="TIGR00725">
    <property type="entry name" value="TIGR00725 family protein"/>
    <property type="match status" value="1"/>
</dbReference>
<dbReference type="InterPro" id="IPR052341">
    <property type="entry name" value="LOG_family_nucleotidases"/>
</dbReference>
<name>A0A521DV15_9BACT</name>
<evidence type="ECO:0000313" key="2">
    <source>
        <dbReference type="Proteomes" id="UP000317315"/>
    </source>
</evidence>
<dbReference type="SUPFAM" id="SSF102405">
    <property type="entry name" value="MCP/YpsA-like"/>
    <property type="match status" value="1"/>
</dbReference>
<accession>A0A521DV15</accession>
<dbReference type="PANTHER" id="PTHR43393">
    <property type="entry name" value="CYTOKININ RIBOSIDE 5'-MONOPHOSPHATE PHOSPHORIBOHYDROLASE"/>
    <property type="match status" value="1"/>
</dbReference>
<evidence type="ECO:0008006" key="3">
    <source>
        <dbReference type="Google" id="ProtNLM"/>
    </source>
</evidence>
<dbReference type="RefSeq" id="WP_142936134.1">
    <property type="nucleotide sequence ID" value="NZ_FXTM01000026.1"/>
</dbReference>